<dbReference type="PANTHER" id="PTHR10183">
    <property type="entry name" value="CALPAIN"/>
    <property type="match status" value="1"/>
</dbReference>
<proteinExistence type="inferred from homology"/>
<dbReference type="GO" id="GO:0006508">
    <property type="term" value="P:proteolysis"/>
    <property type="evidence" value="ECO:0007669"/>
    <property type="project" value="InterPro"/>
</dbReference>
<name>A0AAD3RMZ7_LATJO</name>
<dbReference type="Pfam" id="PF00648">
    <property type="entry name" value="Peptidase_C2"/>
    <property type="match status" value="1"/>
</dbReference>
<comment type="similarity">
    <text evidence="2">Belongs to the peptidase C2 family.</text>
</comment>
<feature type="active site" evidence="5">
    <location>
        <position position="71"/>
    </location>
</feature>
<dbReference type="Proteomes" id="UP001279410">
    <property type="component" value="Unassembled WGS sequence"/>
</dbReference>
<keyword evidence="4" id="KW-0677">Repeat</keyword>
<evidence type="ECO:0000256" key="5">
    <source>
        <dbReference type="PIRSR" id="PIRSR622684-1"/>
    </source>
</evidence>
<gene>
    <name evidence="8" type="ORF">AKAME5_002629000</name>
</gene>
<accession>A0AAD3RMZ7</accession>
<evidence type="ECO:0000256" key="2">
    <source>
        <dbReference type="ARBA" id="ARBA00007623"/>
    </source>
</evidence>
<dbReference type="GO" id="GO:0005737">
    <property type="term" value="C:cytoplasm"/>
    <property type="evidence" value="ECO:0007669"/>
    <property type="project" value="TreeGrafter"/>
</dbReference>
<dbReference type="InterPro" id="IPR022684">
    <property type="entry name" value="Calpain_cysteine_protease"/>
</dbReference>
<evidence type="ECO:0000256" key="1">
    <source>
        <dbReference type="ARBA" id="ARBA00004496"/>
    </source>
</evidence>
<sequence>MRPCQAAAHQKDLRTSRAGVTEMYELGKAPSDLFSIIRRAIDRGSLLGCSIDITSSRDMEAVTFKKLVKGHAYSVTGVDEVVYRGNMTKLVRIRNPWGGGGMDRSLE</sequence>
<evidence type="ECO:0000313" key="9">
    <source>
        <dbReference type="Proteomes" id="UP001279410"/>
    </source>
</evidence>
<evidence type="ECO:0000256" key="4">
    <source>
        <dbReference type="ARBA" id="ARBA00022737"/>
    </source>
</evidence>
<feature type="domain" description="Calpain catalytic" evidence="7">
    <location>
        <begin position="1"/>
        <end position="98"/>
    </location>
</feature>
<comment type="caution">
    <text evidence="8">The sequence shown here is derived from an EMBL/GenBank/DDBJ whole genome shotgun (WGS) entry which is preliminary data.</text>
</comment>
<dbReference type="PROSITE" id="PS50203">
    <property type="entry name" value="CALPAIN_CAT"/>
    <property type="match status" value="1"/>
</dbReference>
<comment type="caution">
    <text evidence="6">Lacks conserved residue(s) required for the propagation of feature annotation.</text>
</comment>
<dbReference type="EMBL" id="BRZM01002604">
    <property type="protein sequence ID" value="GLD74958.1"/>
    <property type="molecule type" value="Genomic_DNA"/>
</dbReference>
<protein>
    <submittedName>
        <fullName evidence="8">Calpain-1 catalytic subunit-like protein</fullName>
    </submittedName>
</protein>
<reference evidence="8" key="1">
    <citation type="submission" date="2022-08" db="EMBL/GenBank/DDBJ databases">
        <title>Genome sequencing of akame (Lates japonicus).</title>
        <authorList>
            <person name="Hashiguchi Y."/>
            <person name="Takahashi H."/>
        </authorList>
    </citation>
    <scope>NUCLEOTIDE SEQUENCE</scope>
    <source>
        <strain evidence="8">Kochi</strain>
    </source>
</reference>
<dbReference type="SUPFAM" id="SSF54001">
    <property type="entry name" value="Cysteine proteinases"/>
    <property type="match status" value="1"/>
</dbReference>
<dbReference type="GO" id="GO:0004198">
    <property type="term" value="F:calcium-dependent cysteine-type endopeptidase activity"/>
    <property type="evidence" value="ECO:0007669"/>
    <property type="project" value="InterPro"/>
</dbReference>
<dbReference type="Gene3D" id="3.90.70.10">
    <property type="entry name" value="Cysteine proteinases"/>
    <property type="match status" value="1"/>
</dbReference>
<dbReference type="AlphaFoldDB" id="A0AAD3RMZ7"/>
<comment type="subcellular location">
    <subcellularLocation>
        <location evidence="1">Cytoplasm</location>
    </subcellularLocation>
</comment>
<dbReference type="InterPro" id="IPR001300">
    <property type="entry name" value="Peptidase_C2_calpain_cat"/>
</dbReference>
<keyword evidence="9" id="KW-1185">Reference proteome</keyword>
<evidence type="ECO:0000259" key="7">
    <source>
        <dbReference type="PROSITE" id="PS50203"/>
    </source>
</evidence>
<organism evidence="8 9">
    <name type="scientific">Lates japonicus</name>
    <name type="common">Japanese lates</name>
    <dbReference type="NCBI Taxonomy" id="270547"/>
    <lineage>
        <taxon>Eukaryota</taxon>
        <taxon>Metazoa</taxon>
        <taxon>Chordata</taxon>
        <taxon>Craniata</taxon>
        <taxon>Vertebrata</taxon>
        <taxon>Euteleostomi</taxon>
        <taxon>Actinopterygii</taxon>
        <taxon>Neopterygii</taxon>
        <taxon>Teleostei</taxon>
        <taxon>Neoteleostei</taxon>
        <taxon>Acanthomorphata</taxon>
        <taxon>Carangaria</taxon>
        <taxon>Carangaria incertae sedis</taxon>
        <taxon>Centropomidae</taxon>
        <taxon>Lates</taxon>
    </lineage>
</organism>
<evidence type="ECO:0000313" key="8">
    <source>
        <dbReference type="EMBL" id="GLD74958.1"/>
    </source>
</evidence>
<feature type="active site" evidence="5">
    <location>
        <position position="95"/>
    </location>
</feature>
<dbReference type="PANTHER" id="PTHR10183:SF284">
    <property type="entry name" value="CALPAIN-1 CATALYTIC SUBUNIT"/>
    <property type="match status" value="1"/>
</dbReference>
<evidence type="ECO:0000256" key="6">
    <source>
        <dbReference type="PROSITE-ProRule" id="PRU00239"/>
    </source>
</evidence>
<dbReference type="InterPro" id="IPR038765">
    <property type="entry name" value="Papain-like_cys_pep_sf"/>
</dbReference>
<keyword evidence="3" id="KW-0963">Cytoplasm</keyword>
<evidence type="ECO:0000256" key="3">
    <source>
        <dbReference type="ARBA" id="ARBA00022490"/>
    </source>
</evidence>